<evidence type="ECO:0000313" key="5">
    <source>
        <dbReference type="EMBL" id="KAJ8041275.1"/>
    </source>
</evidence>
<dbReference type="Proteomes" id="UP001152320">
    <property type="component" value="Chromosome 5"/>
</dbReference>
<dbReference type="PANTHER" id="PTHR12935:SF0">
    <property type="entry name" value="GAMMA-GLUTAMYLCYCLOTRANSFERASE"/>
    <property type="match status" value="1"/>
</dbReference>
<dbReference type="InterPro" id="IPR036568">
    <property type="entry name" value="GGCT-like_sf"/>
</dbReference>
<feature type="active site" description="Proton acceptor" evidence="3">
    <location>
        <position position="100"/>
    </location>
</feature>
<protein>
    <recommendedName>
        <fullName evidence="1">gamma-glutamylcyclotransferase</fullName>
        <ecNumber evidence="1">4.3.2.9</ecNumber>
    </recommendedName>
</protein>
<gene>
    <name evidence="5" type="ORF">HOLleu_12047</name>
</gene>
<evidence type="ECO:0000256" key="1">
    <source>
        <dbReference type="ARBA" id="ARBA00012346"/>
    </source>
</evidence>
<evidence type="ECO:0000256" key="2">
    <source>
        <dbReference type="ARBA" id="ARBA00023239"/>
    </source>
</evidence>
<keyword evidence="2" id="KW-0456">Lyase</keyword>
<dbReference type="Gene3D" id="3.10.490.10">
    <property type="entry name" value="Gamma-glutamyl cyclotransferase-like"/>
    <property type="match status" value="2"/>
</dbReference>
<evidence type="ECO:0000313" key="6">
    <source>
        <dbReference type="Proteomes" id="UP001152320"/>
    </source>
</evidence>
<evidence type="ECO:0000256" key="4">
    <source>
        <dbReference type="PIRSR" id="PIRSR617939-2"/>
    </source>
</evidence>
<keyword evidence="6" id="KW-1185">Reference proteome</keyword>
<feature type="binding site" evidence="4">
    <location>
        <position position="137"/>
    </location>
    <ligand>
        <name>substrate</name>
    </ligand>
</feature>
<sequence length="312" mass="35176">MPNVSDLKMSYINQSAGWFRYFAYGSNLSSLRIHLDNPSAEKIGIGKLMDYELYFGVIGGKDDNLWSGGCASIREKLGKEVWGVVWRIDLVDLPNLDRQEKGYVSKTVTVKMSYGESLICCTYEFPEYCLLPPTPAYKDICIEGAREHHLPEEYITKLLAVEDNGNHEIITPTMLRLAEAKKKLQHGDMHYLKRKNLMSFGDGQRISRVIGGKSMCITAYGPVEVTLILEDGVSTSLCRTYKMLKPFELFQPSPLYKSVTVSGAEEHSLPADYVKAQKVIPEGPSYTDGPERDSYLRVKLGYVRQCLVLIAY</sequence>
<dbReference type="SUPFAM" id="SSF110857">
    <property type="entry name" value="Gamma-glutamyl cyclotransferase-like"/>
    <property type="match status" value="1"/>
</dbReference>
<proteinExistence type="predicted"/>
<dbReference type="Pfam" id="PF13772">
    <property type="entry name" value="AIG2_2"/>
    <property type="match status" value="2"/>
</dbReference>
<dbReference type="InterPro" id="IPR013024">
    <property type="entry name" value="GGCT-like"/>
</dbReference>
<comment type="caution">
    <text evidence="5">The sequence shown here is derived from an EMBL/GenBank/DDBJ whole genome shotgun (WGS) entry which is preliminary data.</text>
</comment>
<dbReference type="InterPro" id="IPR017939">
    <property type="entry name" value="G-Glutamylcylcotransferase"/>
</dbReference>
<name>A0A9Q1CAA1_HOLLE</name>
<dbReference type="OrthoDB" id="2924818at2759"/>
<dbReference type="EMBL" id="JAIZAY010000005">
    <property type="protein sequence ID" value="KAJ8041275.1"/>
    <property type="molecule type" value="Genomic_DNA"/>
</dbReference>
<accession>A0A9Q1CAA1</accession>
<organism evidence="5 6">
    <name type="scientific">Holothuria leucospilota</name>
    <name type="common">Black long sea cucumber</name>
    <name type="synonym">Mertensiothuria leucospilota</name>
    <dbReference type="NCBI Taxonomy" id="206669"/>
    <lineage>
        <taxon>Eukaryota</taxon>
        <taxon>Metazoa</taxon>
        <taxon>Echinodermata</taxon>
        <taxon>Eleutherozoa</taxon>
        <taxon>Echinozoa</taxon>
        <taxon>Holothuroidea</taxon>
        <taxon>Aspidochirotacea</taxon>
        <taxon>Aspidochirotida</taxon>
        <taxon>Holothuriidae</taxon>
        <taxon>Holothuria</taxon>
    </lineage>
</organism>
<reference evidence="5" key="1">
    <citation type="submission" date="2021-10" db="EMBL/GenBank/DDBJ databases">
        <title>Tropical sea cucumber genome reveals ecological adaptation and Cuvierian tubules defense mechanism.</title>
        <authorList>
            <person name="Chen T."/>
        </authorList>
    </citation>
    <scope>NUCLEOTIDE SEQUENCE</scope>
    <source>
        <strain evidence="5">Nanhai2018</strain>
        <tissue evidence="5">Muscle</tissue>
    </source>
</reference>
<dbReference type="CDD" id="cd06661">
    <property type="entry name" value="GGCT_like"/>
    <property type="match status" value="1"/>
</dbReference>
<evidence type="ECO:0000256" key="3">
    <source>
        <dbReference type="PIRSR" id="PIRSR617939-1"/>
    </source>
</evidence>
<dbReference type="PANTHER" id="PTHR12935">
    <property type="entry name" value="GAMMA-GLUTAMYLCYCLOTRANSFERASE"/>
    <property type="match status" value="1"/>
</dbReference>
<dbReference type="EC" id="4.3.2.9" evidence="1"/>
<feature type="binding site" evidence="4">
    <location>
        <begin position="21"/>
        <end position="26"/>
    </location>
    <ligand>
        <name>substrate</name>
    </ligand>
</feature>
<dbReference type="GO" id="GO:0003839">
    <property type="term" value="F:gamma-glutamylcyclotransferase activity"/>
    <property type="evidence" value="ECO:0007669"/>
    <property type="project" value="UniProtKB-EC"/>
</dbReference>
<dbReference type="AlphaFoldDB" id="A0A9Q1CAA1"/>